<feature type="transmembrane region" description="Helical" evidence="2">
    <location>
        <begin position="12"/>
        <end position="35"/>
    </location>
</feature>
<feature type="region of interest" description="Disordered" evidence="1">
    <location>
        <begin position="50"/>
        <end position="76"/>
    </location>
</feature>
<keyword evidence="2" id="KW-0472">Membrane</keyword>
<name>A0A3G9J057_9ACTN</name>
<accession>A0A3G9J057</accession>
<keyword evidence="5" id="KW-1185">Reference proteome</keyword>
<dbReference type="KEGG" id="nbe:Back2_13050"/>
<reference evidence="4 5" key="1">
    <citation type="submission" date="2018-11" db="EMBL/GenBank/DDBJ databases">
        <title>Complete genome sequence of Nocardioides baekrokdamisoli strain KCTC 39748.</title>
        <authorList>
            <person name="Kang S.W."/>
            <person name="Lee K.C."/>
            <person name="Kim K.K."/>
            <person name="Kim J.S."/>
            <person name="Kim D.S."/>
            <person name="Ko S.H."/>
            <person name="Yang S.H."/>
            <person name="Shin Y.K."/>
            <person name="Lee J.S."/>
        </authorList>
    </citation>
    <scope>NUCLEOTIDE SEQUENCE [LARGE SCALE GENOMIC DNA]</scope>
    <source>
        <strain evidence="4 5">KCTC 39748</strain>
    </source>
</reference>
<keyword evidence="2" id="KW-1133">Transmembrane helix</keyword>
<evidence type="ECO:0000259" key="3">
    <source>
        <dbReference type="Pfam" id="PF13399"/>
    </source>
</evidence>
<dbReference type="InterPro" id="IPR027381">
    <property type="entry name" value="LytR/CpsA/Psr_C"/>
</dbReference>
<organism evidence="4 5">
    <name type="scientific">Nocardioides baekrokdamisoli</name>
    <dbReference type="NCBI Taxonomy" id="1804624"/>
    <lineage>
        <taxon>Bacteria</taxon>
        <taxon>Bacillati</taxon>
        <taxon>Actinomycetota</taxon>
        <taxon>Actinomycetes</taxon>
        <taxon>Propionibacteriales</taxon>
        <taxon>Nocardioidaceae</taxon>
        <taxon>Nocardioides</taxon>
    </lineage>
</organism>
<evidence type="ECO:0000313" key="5">
    <source>
        <dbReference type="Proteomes" id="UP000271573"/>
    </source>
</evidence>
<evidence type="ECO:0000256" key="2">
    <source>
        <dbReference type="SAM" id="Phobius"/>
    </source>
</evidence>
<dbReference type="Proteomes" id="UP000271573">
    <property type="component" value="Chromosome"/>
</dbReference>
<evidence type="ECO:0000313" key="4">
    <source>
        <dbReference type="EMBL" id="BBH17018.1"/>
    </source>
</evidence>
<dbReference type="AlphaFoldDB" id="A0A3G9J057"/>
<gene>
    <name evidence="4" type="ORF">Back2_13050</name>
</gene>
<dbReference type="Gene3D" id="3.30.70.2390">
    <property type="match status" value="1"/>
</dbReference>
<evidence type="ECO:0000256" key="1">
    <source>
        <dbReference type="SAM" id="MobiDB-lite"/>
    </source>
</evidence>
<dbReference type="EMBL" id="AP019307">
    <property type="protein sequence ID" value="BBH17018.1"/>
    <property type="molecule type" value="Genomic_DNA"/>
</dbReference>
<proteinExistence type="predicted"/>
<sequence length="174" mass="17573">MSGHTSRRDRGVALPSPVAAISIVAIVVAAIAFAVTGFGGSKTKVIPNAAPTHSSTHASTSATSTATSTVTLPPSSTPTVAPINKTAIHVSVWNASTTPGLAKDVLVKVKAAGWTNSASGTTHVHYSANTIYYPAKYAAAAKQLGLDLGITNLSQGDSATPQDRISVVLVSPLS</sequence>
<keyword evidence="2" id="KW-0812">Transmembrane</keyword>
<protein>
    <recommendedName>
        <fullName evidence="3">LytR/CpsA/Psr regulator C-terminal domain-containing protein</fullName>
    </recommendedName>
</protein>
<feature type="domain" description="LytR/CpsA/Psr regulator C-terminal" evidence="3">
    <location>
        <begin position="88"/>
        <end position="169"/>
    </location>
</feature>
<dbReference type="Pfam" id="PF13399">
    <property type="entry name" value="LytR_C"/>
    <property type="match status" value="1"/>
</dbReference>
<dbReference type="RefSeq" id="WP_125567850.1">
    <property type="nucleotide sequence ID" value="NZ_AP019307.1"/>
</dbReference>